<dbReference type="GeneID" id="94847843"/>
<proteinExistence type="predicted"/>
<sequence>MVDKLSIIRGKYEFPVGSPISEEAKDFISLMLQFYPEDRISINDALYHPWFNDILDKEPKIVNSKRNSSSSCYMPELTMNA</sequence>
<dbReference type="OrthoDB" id="40902at2759"/>
<gene>
    <name evidence="1" type="ORF">TRFO_40332</name>
</gene>
<organism evidence="1 2">
    <name type="scientific">Tritrichomonas foetus</name>
    <dbReference type="NCBI Taxonomy" id="1144522"/>
    <lineage>
        <taxon>Eukaryota</taxon>
        <taxon>Metamonada</taxon>
        <taxon>Parabasalia</taxon>
        <taxon>Tritrichomonadida</taxon>
        <taxon>Tritrichomonadidae</taxon>
        <taxon>Tritrichomonas</taxon>
    </lineage>
</organism>
<evidence type="ECO:0000313" key="2">
    <source>
        <dbReference type="Proteomes" id="UP000179807"/>
    </source>
</evidence>
<evidence type="ECO:0000313" key="1">
    <source>
        <dbReference type="EMBL" id="OHS93370.1"/>
    </source>
</evidence>
<dbReference type="InterPro" id="IPR011009">
    <property type="entry name" value="Kinase-like_dom_sf"/>
</dbReference>
<dbReference type="SUPFAM" id="SSF56112">
    <property type="entry name" value="Protein kinase-like (PK-like)"/>
    <property type="match status" value="1"/>
</dbReference>
<dbReference type="EMBL" id="MLAK01001407">
    <property type="protein sequence ID" value="OHS93370.1"/>
    <property type="molecule type" value="Genomic_DNA"/>
</dbReference>
<evidence type="ECO:0008006" key="3">
    <source>
        <dbReference type="Google" id="ProtNLM"/>
    </source>
</evidence>
<dbReference type="AlphaFoldDB" id="A0A1J4J1W4"/>
<reference evidence="1" key="1">
    <citation type="submission" date="2016-10" db="EMBL/GenBank/DDBJ databases">
        <authorList>
            <person name="Benchimol M."/>
            <person name="Almeida L.G."/>
            <person name="Vasconcelos A.T."/>
            <person name="Perreira-Neves A."/>
            <person name="Rosa I.A."/>
            <person name="Tasca T."/>
            <person name="Bogo M.R."/>
            <person name="de Souza W."/>
        </authorList>
    </citation>
    <scope>NUCLEOTIDE SEQUENCE [LARGE SCALE GENOMIC DNA]</scope>
    <source>
        <strain evidence="1">K</strain>
    </source>
</reference>
<name>A0A1J4J1W4_9EUKA</name>
<keyword evidence="2" id="KW-1185">Reference proteome</keyword>
<dbReference type="Proteomes" id="UP000179807">
    <property type="component" value="Unassembled WGS sequence"/>
</dbReference>
<dbReference type="Gene3D" id="1.10.510.10">
    <property type="entry name" value="Transferase(Phosphotransferase) domain 1"/>
    <property type="match status" value="1"/>
</dbReference>
<dbReference type="VEuPathDB" id="TrichDB:TRFO_40332"/>
<dbReference type="RefSeq" id="XP_068346507.1">
    <property type="nucleotide sequence ID" value="XM_068513139.1"/>
</dbReference>
<comment type="caution">
    <text evidence="1">The sequence shown here is derived from an EMBL/GenBank/DDBJ whole genome shotgun (WGS) entry which is preliminary data.</text>
</comment>
<accession>A0A1J4J1W4</accession>
<protein>
    <recommendedName>
        <fullName evidence="3">Protein kinase domain-containing protein</fullName>
    </recommendedName>
</protein>